<keyword evidence="10 15" id="KW-0408">Iron</keyword>
<keyword evidence="8 15" id="KW-0479">Metal-binding</keyword>
<reference evidence="18 19" key="1">
    <citation type="submission" date="2011-03" db="EMBL/GenBank/DDBJ databases">
        <title>The complete genome of Archaeoglobus veneficus SNP6.</title>
        <authorList>
            <consortium name="US DOE Joint Genome Institute (JGI-PGF)"/>
            <person name="Lucas S."/>
            <person name="Copeland A."/>
            <person name="Lapidus A."/>
            <person name="Bruce D."/>
            <person name="Goodwin L."/>
            <person name="Pitluck S."/>
            <person name="Kyrpides N."/>
            <person name="Mavromatis K."/>
            <person name="Pagani I."/>
            <person name="Ivanova N."/>
            <person name="Mikhailova N."/>
            <person name="Lu M."/>
            <person name="Detter J.C."/>
            <person name="Tapia R."/>
            <person name="Han C."/>
            <person name="Land M."/>
            <person name="Hauser L."/>
            <person name="Markowitz V."/>
            <person name="Cheng J.-F."/>
            <person name="Hugenholtz P."/>
            <person name="Woyke T."/>
            <person name="Wu D."/>
            <person name="Spring S."/>
            <person name="Brambilla E."/>
            <person name="Klenk H.-P."/>
            <person name="Eisen J.A."/>
        </authorList>
    </citation>
    <scope>NUCLEOTIDE SEQUENCE [LARGE SCALE GENOMIC DNA]</scope>
    <source>
        <strain>SNP6</strain>
    </source>
</reference>
<evidence type="ECO:0000256" key="12">
    <source>
        <dbReference type="ARBA" id="ARBA00023315"/>
    </source>
</evidence>
<dbReference type="InterPro" id="IPR000182">
    <property type="entry name" value="GNAT_dom"/>
</dbReference>
<organism evidence="18 19">
    <name type="scientific">Archaeoglobus veneficus (strain DSM 11195 / SNP6)</name>
    <dbReference type="NCBI Taxonomy" id="693661"/>
    <lineage>
        <taxon>Archaea</taxon>
        <taxon>Methanobacteriati</taxon>
        <taxon>Methanobacteriota</taxon>
        <taxon>Archaeoglobi</taxon>
        <taxon>Archaeoglobales</taxon>
        <taxon>Archaeoglobaceae</taxon>
        <taxon>Archaeoglobus</taxon>
    </lineage>
</organism>
<dbReference type="Gene3D" id="3.30.750.200">
    <property type="match status" value="1"/>
</dbReference>
<dbReference type="SMART" id="SM00729">
    <property type="entry name" value="Elp3"/>
    <property type="match status" value="1"/>
</dbReference>
<feature type="domain" description="Radical SAM core" evidence="17">
    <location>
        <begin position="83"/>
        <end position="356"/>
    </location>
</feature>
<accession>F2KR04</accession>
<dbReference type="NCBIfam" id="TIGR01211">
    <property type="entry name" value="ELP3"/>
    <property type="match status" value="1"/>
</dbReference>
<dbReference type="PANTHER" id="PTHR11135">
    <property type="entry name" value="HISTONE ACETYLTRANSFERASE-RELATED"/>
    <property type="match status" value="1"/>
</dbReference>
<proteinExistence type="inferred from homology"/>
<name>F2KR04_ARCVS</name>
<dbReference type="SUPFAM" id="SSF55729">
    <property type="entry name" value="Acyl-CoA N-acyltransferases (Nat)"/>
    <property type="match status" value="1"/>
</dbReference>
<evidence type="ECO:0000256" key="3">
    <source>
        <dbReference type="ARBA" id="ARBA00022485"/>
    </source>
</evidence>
<keyword evidence="7" id="KW-0819">tRNA processing</keyword>
<dbReference type="eggNOG" id="arCOG01361">
    <property type="taxonomic scope" value="Archaea"/>
</dbReference>
<evidence type="ECO:0000256" key="11">
    <source>
        <dbReference type="ARBA" id="ARBA00023014"/>
    </source>
</evidence>
<comment type="pathway">
    <text evidence="1">tRNA modification.</text>
</comment>
<dbReference type="SFLD" id="SFLDF00344">
    <property type="entry name" value="ELP3-like"/>
    <property type="match status" value="1"/>
</dbReference>
<dbReference type="InterPro" id="IPR056591">
    <property type="entry name" value="ELP3-like_N"/>
</dbReference>
<dbReference type="GO" id="GO:0005737">
    <property type="term" value="C:cytoplasm"/>
    <property type="evidence" value="ECO:0007669"/>
    <property type="project" value="TreeGrafter"/>
</dbReference>
<dbReference type="EMBL" id="CP002588">
    <property type="protein sequence ID" value="AEA47810.1"/>
    <property type="molecule type" value="Genomic_DNA"/>
</dbReference>
<keyword evidence="4" id="KW-0820">tRNA-binding</keyword>
<dbReference type="InterPro" id="IPR032432">
    <property type="entry name" value="Radical_SAM_C"/>
</dbReference>
<comment type="similarity">
    <text evidence="2">Belongs to the ELP3 family.</text>
</comment>
<dbReference type="PROSITE" id="PS51186">
    <property type="entry name" value="GNAT"/>
    <property type="match status" value="1"/>
</dbReference>
<dbReference type="RefSeq" id="WP_013684466.1">
    <property type="nucleotide sequence ID" value="NC_015320.1"/>
</dbReference>
<comment type="catalytic activity">
    <reaction evidence="14">
        <text>uridine(34) in tRNA + acetyl-CoA + S-adenosyl-L-methionine + H2O = 5-(carboxymethyl)uridine(34) in tRNA + 5'-deoxyadenosine + L-methionine + CoA + 2 H(+)</text>
        <dbReference type="Rhea" id="RHEA:61020"/>
        <dbReference type="Rhea" id="RHEA-COMP:10407"/>
        <dbReference type="Rhea" id="RHEA-COMP:11727"/>
        <dbReference type="ChEBI" id="CHEBI:15377"/>
        <dbReference type="ChEBI" id="CHEBI:15378"/>
        <dbReference type="ChEBI" id="CHEBI:17319"/>
        <dbReference type="ChEBI" id="CHEBI:57287"/>
        <dbReference type="ChEBI" id="CHEBI:57288"/>
        <dbReference type="ChEBI" id="CHEBI:57844"/>
        <dbReference type="ChEBI" id="CHEBI:59789"/>
        <dbReference type="ChEBI" id="CHEBI:65315"/>
        <dbReference type="ChEBI" id="CHEBI:74882"/>
        <dbReference type="EC" id="2.3.1.311"/>
    </reaction>
    <physiologicalReaction direction="left-to-right" evidence="14">
        <dbReference type="Rhea" id="RHEA:61021"/>
    </physiologicalReaction>
</comment>
<evidence type="ECO:0000256" key="5">
    <source>
        <dbReference type="ARBA" id="ARBA00022679"/>
    </source>
</evidence>
<dbReference type="STRING" id="693661.Arcve_1814"/>
<dbReference type="GeneID" id="10394943"/>
<dbReference type="GO" id="GO:0002926">
    <property type="term" value="P:tRNA wobble base 5-methoxycarbonylmethyl-2-thiouridinylation"/>
    <property type="evidence" value="ECO:0007669"/>
    <property type="project" value="TreeGrafter"/>
</dbReference>
<feature type="domain" description="N-acetyltransferase" evidence="16">
    <location>
        <begin position="398"/>
        <end position="545"/>
    </location>
</feature>
<evidence type="ECO:0000256" key="9">
    <source>
        <dbReference type="ARBA" id="ARBA00022884"/>
    </source>
</evidence>
<dbReference type="PANTHER" id="PTHR11135:SF7">
    <property type="entry name" value="TRNA URIDINE(34) ACETYLTRANSFERASE"/>
    <property type="match status" value="1"/>
</dbReference>
<evidence type="ECO:0000313" key="18">
    <source>
        <dbReference type="EMBL" id="AEA47810.1"/>
    </source>
</evidence>
<dbReference type="GO" id="GO:0106261">
    <property type="term" value="F:tRNA uridine(34) acetyltransferase activity"/>
    <property type="evidence" value="ECO:0007669"/>
    <property type="project" value="UniProtKB-EC"/>
</dbReference>
<dbReference type="Gene3D" id="3.40.630.30">
    <property type="match status" value="1"/>
</dbReference>
<dbReference type="InterPro" id="IPR034687">
    <property type="entry name" value="ELP3-like"/>
</dbReference>
<evidence type="ECO:0000256" key="4">
    <source>
        <dbReference type="ARBA" id="ARBA00022555"/>
    </source>
</evidence>
<dbReference type="HOGENOM" id="CLU_025983_2_1_2"/>
<feature type="binding site" evidence="15">
    <location>
        <position position="100"/>
    </location>
    <ligand>
        <name>[4Fe-4S] cluster</name>
        <dbReference type="ChEBI" id="CHEBI:49883"/>
        <note>4Fe-4S-S-AdoMet</note>
    </ligand>
</feature>
<protein>
    <recommendedName>
        <fullName evidence="13">tRNA carboxymethyluridine synthase</fullName>
        <ecNumber evidence="13">2.3.1.311</ecNumber>
    </recommendedName>
</protein>
<keyword evidence="3" id="KW-0004">4Fe-4S</keyword>
<dbReference type="Pfam" id="PF04055">
    <property type="entry name" value="Radical_SAM"/>
    <property type="match status" value="1"/>
</dbReference>
<evidence type="ECO:0000256" key="14">
    <source>
        <dbReference type="ARBA" id="ARBA00047372"/>
    </source>
</evidence>
<keyword evidence="5 18" id="KW-0808">Transferase</keyword>
<dbReference type="GO" id="GO:0046872">
    <property type="term" value="F:metal ion binding"/>
    <property type="evidence" value="ECO:0007669"/>
    <property type="project" value="UniProtKB-KW"/>
</dbReference>
<evidence type="ECO:0000256" key="15">
    <source>
        <dbReference type="PIRSR" id="PIRSR005669-1"/>
    </source>
</evidence>
<dbReference type="Pfam" id="PF16199">
    <property type="entry name" value="Radical_SAM_C"/>
    <property type="match status" value="1"/>
</dbReference>
<evidence type="ECO:0000313" key="19">
    <source>
        <dbReference type="Proteomes" id="UP000008136"/>
    </source>
</evidence>
<sequence length="545" mass="62610">MDTRAASKSSEYTKACIEIADAILELEPRCKEEIAKIKKEISRKYRLPALPADPDILSAFRERFGECNELVQLKSLLRLKPVRTISGVAVVSVMTSPAPCPHGKCVPCPGGVEIGTPQSYIGLEPAAQRGRQHGYNAFKQVSARLKELSEIGHDVDKVEIIVMGGTFPAREKDYRDRFILDIFNALNCFDSRAKPESDLEKAKRKNEKAKARCVGLTIETRPDFSKREHILEMLRYGATKVELGVQSVYDDVLNLIRRGHSVADTIEATKLLKDSAFKVGYHVMPGLPGSDFDRDVEMFKELFSNESFKPDYLKIYPTLVVEGTELYEWWKAGEYRPYTTEEVVELIARAKRYLPEWVRVQRIQRDIPVNRAIGLEKGNIRQLVHEKLKEYGYECRCIRCREVGHRLRKLGVKLSSDEIERQADLVVRKYKASKGVEYFISYELPDYDALVGFIRLRFPHEPFVDVLRDTALVRELHVYGKTVPIGGRDTEAFQHRGFGEKLLREAEEIAKQEYDRIAVISGVGVRDYYRRLGYRKRFEYMVKKL</sequence>
<dbReference type="SFLD" id="SFLDG01086">
    <property type="entry name" value="elongater_protein-like"/>
    <property type="match status" value="1"/>
</dbReference>
<dbReference type="InterPro" id="IPR006638">
    <property type="entry name" value="Elp3/MiaA/NifB-like_rSAM"/>
</dbReference>
<evidence type="ECO:0000256" key="2">
    <source>
        <dbReference type="ARBA" id="ARBA00005494"/>
    </source>
</evidence>
<keyword evidence="12 18" id="KW-0012">Acyltransferase</keyword>
<evidence type="ECO:0000256" key="7">
    <source>
        <dbReference type="ARBA" id="ARBA00022694"/>
    </source>
</evidence>
<dbReference type="Pfam" id="PF23613">
    <property type="entry name" value="ELP3_N"/>
    <property type="match status" value="1"/>
</dbReference>
<dbReference type="PROSITE" id="PS51918">
    <property type="entry name" value="RADICAL_SAM"/>
    <property type="match status" value="1"/>
</dbReference>
<dbReference type="Proteomes" id="UP000008136">
    <property type="component" value="Chromosome"/>
</dbReference>
<evidence type="ECO:0000256" key="6">
    <source>
        <dbReference type="ARBA" id="ARBA00022691"/>
    </source>
</evidence>
<evidence type="ECO:0000256" key="10">
    <source>
        <dbReference type="ARBA" id="ARBA00023004"/>
    </source>
</evidence>
<dbReference type="EC" id="2.3.1.311" evidence="13"/>
<dbReference type="InterPro" id="IPR007197">
    <property type="entry name" value="rSAM"/>
</dbReference>
<keyword evidence="11 15" id="KW-0411">Iron-sulfur</keyword>
<dbReference type="InterPro" id="IPR039661">
    <property type="entry name" value="ELP3"/>
</dbReference>
<dbReference type="AlphaFoldDB" id="F2KR04"/>
<dbReference type="Pfam" id="PF00583">
    <property type="entry name" value="Acetyltransf_1"/>
    <property type="match status" value="1"/>
</dbReference>
<gene>
    <name evidence="18" type="ordered locus">Arcve_1814</name>
</gene>
<dbReference type="InterPro" id="IPR016181">
    <property type="entry name" value="Acyl_CoA_acyltransferase"/>
</dbReference>
<dbReference type="InterPro" id="IPR058240">
    <property type="entry name" value="rSAM_sf"/>
</dbReference>
<evidence type="ECO:0000256" key="13">
    <source>
        <dbReference type="ARBA" id="ARBA00044771"/>
    </source>
</evidence>
<dbReference type="CDD" id="cd01335">
    <property type="entry name" value="Radical_SAM"/>
    <property type="match status" value="1"/>
</dbReference>
<feature type="binding site" evidence="15">
    <location>
        <position position="108"/>
    </location>
    <ligand>
        <name>[4Fe-4S] cluster</name>
        <dbReference type="ChEBI" id="CHEBI:49883"/>
        <note>4Fe-4S-S-AdoMet</note>
    </ligand>
</feature>
<dbReference type="PIRSF" id="PIRSF005669">
    <property type="entry name" value="Hist_AcTrfase_ELP3"/>
    <property type="match status" value="1"/>
</dbReference>
<comment type="cofactor">
    <cofactor evidence="15">
        <name>[4Fe-4S] cluster</name>
        <dbReference type="ChEBI" id="CHEBI:49883"/>
    </cofactor>
    <text evidence="15">Binds 1 [4Fe-4S] cluster. The cluster is coordinated with 3 cysteines and an exchangeable S-adenosyl-L-methionine.</text>
</comment>
<dbReference type="GO" id="GO:0051539">
    <property type="term" value="F:4 iron, 4 sulfur cluster binding"/>
    <property type="evidence" value="ECO:0007669"/>
    <property type="project" value="UniProtKB-KW"/>
</dbReference>
<dbReference type="KEGG" id="ave:Arcve_1814"/>
<dbReference type="GO" id="GO:0000049">
    <property type="term" value="F:tRNA binding"/>
    <property type="evidence" value="ECO:0007669"/>
    <property type="project" value="UniProtKB-KW"/>
</dbReference>
<evidence type="ECO:0000259" key="17">
    <source>
        <dbReference type="PROSITE" id="PS51918"/>
    </source>
</evidence>
<feature type="binding site" evidence="15">
    <location>
        <position position="105"/>
    </location>
    <ligand>
        <name>[4Fe-4S] cluster</name>
        <dbReference type="ChEBI" id="CHEBI:49883"/>
        <note>4Fe-4S-S-AdoMet</note>
    </ligand>
</feature>
<evidence type="ECO:0000256" key="8">
    <source>
        <dbReference type="ARBA" id="ARBA00022723"/>
    </source>
</evidence>
<keyword evidence="9" id="KW-0694">RNA-binding</keyword>
<keyword evidence="19" id="KW-1185">Reference proteome</keyword>
<keyword evidence="6" id="KW-0949">S-adenosyl-L-methionine</keyword>
<evidence type="ECO:0000256" key="1">
    <source>
        <dbReference type="ARBA" id="ARBA00005217"/>
    </source>
</evidence>
<dbReference type="OrthoDB" id="49957at2157"/>
<dbReference type="SFLD" id="SFLDS00029">
    <property type="entry name" value="Radical_SAM"/>
    <property type="match status" value="1"/>
</dbReference>
<dbReference type="SUPFAM" id="SSF102114">
    <property type="entry name" value="Radical SAM enzymes"/>
    <property type="match status" value="1"/>
</dbReference>
<evidence type="ECO:0000259" key="16">
    <source>
        <dbReference type="PROSITE" id="PS51186"/>
    </source>
</evidence>